<proteinExistence type="predicted"/>
<name>A0ABR8N6X4_9ACTN</name>
<dbReference type="Pfam" id="PF07336">
    <property type="entry name" value="ABATE"/>
    <property type="match status" value="1"/>
</dbReference>
<dbReference type="Pfam" id="PF11706">
    <property type="entry name" value="zf-CGNR"/>
    <property type="match status" value="1"/>
</dbReference>
<dbReference type="RefSeq" id="WP_191193705.1">
    <property type="nucleotide sequence ID" value="NZ_JACXYZ010000001.1"/>
</dbReference>
<sequence length="190" mass="20943">MADVVISRFPDLPRPDAPGPIAVVRDFVNTDDRETGVDRLVTAAGLTAYLQEEGLLQGSVRASRRDLDQALELRAVLRAALVAHHDGRSDPITGLGAAVERLEVHLTWSEDGPRLEPRRPGVQAALARIGIAAHEAARDGTWPRLKICSSDACEWAYFDHSKNQSRRWCEYGCGNRAKSRALRARRRAAT</sequence>
<protein>
    <submittedName>
        <fullName evidence="2">CGNR zinc finger domain-containing protein</fullName>
    </submittedName>
</protein>
<feature type="domain" description="Zinc finger CGNR" evidence="1">
    <location>
        <begin position="144"/>
        <end position="186"/>
    </location>
</feature>
<evidence type="ECO:0000313" key="3">
    <source>
        <dbReference type="Proteomes" id="UP000618818"/>
    </source>
</evidence>
<dbReference type="PANTHER" id="PTHR35525">
    <property type="entry name" value="BLL6575 PROTEIN"/>
    <property type="match status" value="1"/>
</dbReference>
<dbReference type="Proteomes" id="UP000618818">
    <property type="component" value="Unassembled WGS sequence"/>
</dbReference>
<dbReference type="SUPFAM" id="SSF160904">
    <property type="entry name" value="Jann2411-like"/>
    <property type="match status" value="1"/>
</dbReference>
<dbReference type="PANTHER" id="PTHR35525:SF3">
    <property type="entry name" value="BLL6575 PROTEIN"/>
    <property type="match status" value="1"/>
</dbReference>
<keyword evidence="3" id="KW-1185">Reference proteome</keyword>
<evidence type="ECO:0000313" key="2">
    <source>
        <dbReference type="EMBL" id="MBD3923877.1"/>
    </source>
</evidence>
<reference evidence="2 3" key="1">
    <citation type="submission" date="2020-09" db="EMBL/GenBank/DDBJ databases">
        <title>novel species in genus Nocardioides.</title>
        <authorList>
            <person name="Zhang G."/>
        </authorList>
    </citation>
    <scope>NUCLEOTIDE SEQUENCE [LARGE SCALE GENOMIC DNA]</scope>
    <source>
        <strain evidence="2 3">KCTC 39551</strain>
    </source>
</reference>
<dbReference type="EMBL" id="JACXYZ010000001">
    <property type="protein sequence ID" value="MBD3923877.1"/>
    <property type="molecule type" value="Genomic_DNA"/>
</dbReference>
<organism evidence="2 3">
    <name type="scientific">Nocardioides cavernae</name>
    <dbReference type="NCBI Taxonomy" id="1921566"/>
    <lineage>
        <taxon>Bacteria</taxon>
        <taxon>Bacillati</taxon>
        <taxon>Actinomycetota</taxon>
        <taxon>Actinomycetes</taxon>
        <taxon>Propionibacteriales</taxon>
        <taxon>Nocardioidaceae</taxon>
        <taxon>Nocardioides</taxon>
    </lineage>
</organism>
<dbReference type="Gene3D" id="1.10.3300.10">
    <property type="entry name" value="Jann2411-like domain"/>
    <property type="match status" value="1"/>
</dbReference>
<dbReference type="InterPro" id="IPR021005">
    <property type="entry name" value="Znf_CGNR"/>
</dbReference>
<gene>
    <name evidence="2" type="ORF">IEZ26_04525</name>
</gene>
<dbReference type="InterPro" id="IPR023286">
    <property type="entry name" value="ABATE_dom_sf"/>
</dbReference>
<comment type="caution">
    <text evidence="2">The sequence shown here is derived from an EMBL/GenBank/DDBJ whole genome shotgun (WGS) entry which is preliminary data.</text>
</comment>
<evidence type="ECO:0000259" key="1">
    <source>
        <dbReference type="Pfam" id="PF11706"/>
    </source>
</evidence>
<accession>A0ABR8N6X4</accession>
<dbReference type="InterPro" id="IPR010852">
    <property type="entry name" value="ABATE"/>
</dbReference>